<sequence>MRRADEEFEEDCLVPTFKQSTVRVMVWGCIMKGKKGPLTVMEYAGGKKGGINARIYQEQVLDPVLLPFWTQVESERGSVSFQHDGAPAHTDHSISRFPHPPSSLNPIEAIWHELKAGVRTLQDHPTMLESLIAAVHKV</sequence>
<dbReference type="GO" id="GO:0003676">
    <property type="term" value="F:nucleic acid binding"/>
    <property type="evidence" value="ECO:0007669"/>
    <property type="project" value="InterPro"/>
</dbReference>
<gene>
    <name evidence="1" type="ORF">D9757_001618</name>
</gene>
<dbReference type="Gene3D" id="3.30.420.10">
    <property type="entry name" value="Ribonuclease H-like superfamily/Ribonuclease H"/>
    <property type="match status" value="1"/>
</dbReference>
<protein>
    <recommendedName>
        <fullName evidence="3">Tc1-like transposase DDE domain-containing protein</fullName>
    </recommendedName>
</protein>
<organism evidence="1 2">
    <name type="scientific">Collybiopsis confluens</name>
    <dbReference type="NCBI Taxonomy" id="2823264"/>
    <lineage>
        <taxon>Eukaryota</taxon>
        <taxon>Fungi</taxon>
        <taxon>Dikarya</taxon>
        <taxon>Basidiomycota</taxon>
        <taxon>Agaricomycotina</taxon>
        <taxon>Agaricomycetes</taxon>
        <taxon>Agaricomycetidae</taxon>
        <taxon>Agaricales</taxon>
        <taxon>Marasmiineae</taxon>
        <taxon>Omphalotaceae</taxon>
        <taxon>Collybiopsis</taxon>
    </lineage>
</organism>
<proteinExistence type="predicted"/>
<evidence type="ECO:0000313" key="2">
    <source>
        <dbReference type="Proteomes" id="UP000518752"/>
    </source>
</evidence>
<dbReference type="OrthoDB" id="2431447at2759"/>
<dbReference type="EMBL" id="JAACJN010000008">
    <property type="protein sequence ID" value="KAF5391885.1"/>
    <property type="molecule type" value="Genomic_DNA"/>
</dbReference>
<dbReference type="InterPro" id="IPR036397">
    <property type="entry name" value="RNaseH_sf"/>
</dbReference>
<evidence type="ECO:0008006" key="3">
    <source>
        <dbReference type="Google" id="ProtNLM"/>
    </source>
</evidence>
<dbReference type="AlphaFoldDB" id="A0A8H5HYQ1"/>
<evidence type="ECO:0000313" key="1">
    <source>
        <dbReference type="EMBL" id="KAF5391885.1"/>
    </source>
</evidence>
<reference evidence="1 2" key="1">
    <citation type="journal article" date="2020" name="ISME J.">
        <title>Uncovering the hidden diversity of litter-decomposition mechanisms in mushroom-forming fungi.</title>
        <authorList>
            <person name="Floudas D."/>
            <person name="Bentzer J."/>
            <person name="Ahren D."/>
            <person name="Johansson T."/>
            <person name="Persson P."/>
            <person name="Tunlid A."/>
        </authorList>
    </citation>
    <scope>NUCLEOTIDE SEQUENCE [LARGE SCALE GENOMIC DNA]</scope>
    <source>
        <strain evidence="1 2">CBS 406.79</strain>
    </source>
</reference>
<name>A0A8H5HYQ1_9AGAR</name>
<keyword evidence="2" id="KW-1185">Reference proteome</keyword>
<comment type="caution">
    <text evidence="1">The sequence shown here is derived from an EMBL/GenBank/DDBJ whole genome shotgun (WGS) entry which is preliminary data.</text>
</comment>
<accession>A0A8H5HYQ1</accession>
<dbReference type="Proteomes" id="UP000518752">
    <property type="component" value="Unassembled WGS sequence"/>
</dbReference>